<gene>
    <name evidence="7" type="primary">kdgR_5</name>
    <name evidence="7" type="ORF">LMG3458_03840</name>
</gene>
<dbReference type="GO" id="GO:0003677">
    <property type="term" value="F:DNA binding"/>
    <property type="evidence" value="ECO:0007669"/>
    <property type="project" value="UniProtKB-KW"/>
</dbReference>
<proteinExistence type="predicted"/>
<accession>A0A6S7A9T6</accession>
<dbReference type="Proteomes" id="UP000494111">
    <property type="component" value="Unassembled WGS sequence"/>
</dbReference>
<protein>
    <submittedName>
        <fullName evidence="7">Transcriptional regulator KdgR</fullName>
    </submittedName>
</protein>
<dbReference type="GO" id="GO:0045892">
    <property type="term" value="P:negative regulation of DNA-templated transcription"/>
    <property type="evidence" value="ECO:0007669"/>
    <property type="project" value="TreeGrafter"/>
</dbReference>
<evidence type="ECO:0000256" key="4">
    <source>
        <dbReference type="SAM" id="MobiDB-lite"/>
    </source>
</evidence>
<dbReference type="GO" id="GO:0003700">
    <property type="term" value="F:DNA-binding transcription factor activity"/>
    <property type="evidence" value="ECO:0007669"/>
    <property type="project" value="TreeGrafter"/>
</dbReference>
<evidence type="ECO:0000256" key="2">
    <source>
        <dbReference type="ARBA" id="ARBA00023125"/>
    </source>
</evidence>
<dbReference type="InterPro" id="IPR036390">
    <property type="entry name" value="WH_DNA-bd_sf"/>
</dbReference>
<dbReference type="EMBL" id="CADIJO010000013">
    <property type="protein sequence ID" value="CAB3719668.1"/>
    <property type="molecule type" value="Genomic_DNA"/>
</dbReference>
<dbReference type="InterPro" id="IPR014757">
    <property type="entry name" value="Tscrpt_reg_IclR_C"/>
</dbReference>
<evidence type="ECO:0000259" key="5">
    <source>
        <dbReference type="PROSITE" id="PS51077"/>
    </source>
</evidence>
<dbReference type="InterPro" id="IPR050707">
    <property type="entry name" value="HTH_MetabolicPath_Reg"/>
</dbReference>
<dbReference type="InterPro" id="IPR029016">
    <property type="entry name" value="GAF-like_dom_sf"/>
</dbReference>
<name>A0A6S7A9T6_9BURK</name>
<dbReference type="Gene3D" id="1.10.10.10">
    <property type="entry name" value="Winged helix-like DNA-binding domain superfamily/Winged helix DNA-binding domain"/>
    <property type="match status" value="1"/>
</dbReference>
<feature type="region of interest" description="Disordered" evidence="4">
    <location>
        <begin position="1"/>
        <end position="25"/>
    </location>
</feature>
<dbReference type="PANTHER" id="PTHR30136">
    <property type="entry name" value="HELIX-TURN-HELIX TRANSCRIPTIONAL REGULATOR, ICLR FAMILY"/>
    <property type="match status" value="1"/>
</dbReference>
<dbReference type="SMART" id="SM00346">
    <property type="entry name" value="HTH_ICLR"/>
    <property type="match status" value="1"/>
</dbReference>
<dbReference type="SUPFAM" id="SSF55781">
    <property type="entry name" value="GAF domain-like"/>
    <property type="match status" value="1"/>
</dbReference>
<evidence type="ECO:0000259" key="6">
    <source>
        <dbReference type="PROSITE" id="PS51078"/>
    </source>
</evidence>
<dbReference type="AlphaFoldDB" id="A0A6S7A9T6"/>
<evidence type="ECO:0000256" key="1">
    <source>
        <dbReference type="ARBA" id="ARBA00023015"/>
    </source>
</evidence>
<dbReference type="InterPro" id="IPR036388">
    <property type="entry name" value="WH-like_DNA-bd_sf"/>
</dbReference>
<dbReference type="PROSITE" id="PS51077">
    <property type="entry name" value="HTH_ICLR"/>
    <property type="match status" value="1"/>
</dbReference>
<evidence type="ECO:0000313" key="7">
    <source>
        <dbReference type="EMBL" id="CAB3719668.1"/>
    </source>
</evidence>
<dbReference type="InterPro" id="IPR005471">
    <property type="entry name" value="Tscrpt_reg_IclR_N"/>
</dbReference>
<dbReference type="PANTHER" id="PTHR30136:SF7">
    <property type="entry name" value="HTH-TYPE TRANSCRIPTIONAL REGULATOR KDGR-RELATED"/>
    <property type="match status" value="1"/>
</dbReference>
<dbReference type="Gene3D" id="3.30.450.40">
    <property type="match status" value="1"/>
</dbReference>
<dbReference type="Pfam" id="PF01614">
    <property type="entry name" value="IclR_C"/>
    <property type="match status" value="1"/>
</dbReference>
<dbReference type="PROSITE" id="PS51078">
    <property type="entry name" value="ICLR_ED"/>
    <property type="match status" value="1"/>
</dbReference>
<keyword evidence="1" id="KW-0805">Transcription regulation</keyword>
<keyword evidence="2" id="KW-0238">DNA-binding</keyword>
<dbReference type="SUPFAM" id="SSF46785">
    <property type="entry name" value="Winged helix' DNA-binding domain"/>
    <property type="match status" value="1"/>
</dbReference>
<reference evidence="7 8" key="1">
    <citation type="submission" date="2020-04" db="EMBL/GenBank/DDBJ databases">
        <authorList>
            <person name="De Canck E."/>
        </authorList>
    </citation>
    <scope>NUCLEOTIDE SEQUENCE [LARGE SCALE GENOMIC DNA]</scope>
    <source>
        <strain evidence="7 8">LMG 3458</strain>
    </source>
</reference>
<evidence type="ECO:0000313" key="8">
    <source>
        <dbReference type="Proteomes" id="UP000494111"/>
    </source>
</evidence>
<dbReference type="RefSeq" id="WP_175193113.1">
    <property type="nucleotide sequence ID" value="NZ_CADIJO010000013.1"/>
</dbReference>
<dbReference type="Pfam" id="PF09339">
    <property type="entry name" value="HTH_IclR"/>
    <property type="match status" value="1"/>
</dbReference>
<feature type="domain" description="HTH iclR-type" evidence="5">
    <location>
        <begin position="46"/>
        <end position="107"/>
    </location>
</feature>
<evidence type="ECO:0000256" key="3">
    <source>
        <dbReference type="ARBA" id="ARBA00023163"/>
    </source>
</evidence>
<feature type="domain" description="IclR-ED" evidence="6">
    <location>
        <begin position="108"/>
        <end position="291"/>
    </location>
</feature>
<keyword evidence="3" id="KW-0804">Transcription</keyword>
<sequence length="299" mass="32211">MTATKKSASARATSKTAGLADSSADSLADVPADLSAEPQGAQRYAAPALEKGLDILEALAASPAGYTLAELAQKIGRSVSEIFRMAVTLQRRGFVQVDENDRYSLTLKMFELAHRQQPLKSLVSVALPLLRELANRARQSCHLAVYQGGRVVVIAQVDSPERWSFGLKVGVMMGLTDTSSGHVLLAFRDEVERTRMLAAHIKVEGELESDPGELFSILADVRKDGCACMASRQIRGITNVAFPVMGVGNHVIAAINVPHIERIDQKESPSIAQVQEIVGNVAKRLSTLMGYSGYLPEQA</sequence>
<organism evidence="7 8">
    <name type="scientific">Achromobacter deleyi</name>
    <dbReference type="NCBI Taxonomy" id="1353891"/>
    <lineage>
        <taxon>Bacteria</taxon>
        <taxon>Pseudomonadati</taxon>
        <taxon>Pseudomonadota</taxon>
        <taxon>Betaproteobacteria</taxon>
        <taxon>Burkholderiales</taxon>
        <taxon>Alcaligenaceae</taxon>
        <taxon>Achromobacter</taxon>
    </lineage>
</organism>